<evidence type="ECO:0000256" key="3">
    <source>
        <dbReference type="SAM" id="MobiDB-lite"/>
    </source>
</evidence>
<dbReference type="Proteomes" id="UP001054811">
    <property type="component" value="Chromosome"/>
</dbReference>
<keyword evidence="2" id="KW-0560">Oxidoreductase</keyword>
<evidence type="ECO:0000313" key="6">
    <source>
        <dbReference type="Proteomes" id="UP001054811"/>
    </source>
</evidence>
<protein>
    <submittedName>
        <fullName evidence="5">Gfo/Idh/MocA family oxidoreductase</fullName>
    </submittedName>
</protein>
<dbReference type="EMBL" id="CP091139">
    <property type="protein sequence ID" value="UUT34549.1"/>
    <property type="molecule type" value="Genomic_DNA"/>
</dbReference>
<keyword evidence="6" id="KW-1185">Reference proteome</keyword>
<name>A0ABY5NH75_9MICO</name>
<evidence type="ECO:0000313" key="5">
    <source>
        <dbReference type="EMBL" id="UUT34549.1"/>
    </source>
</evidence>
<dbReference type="PANTHER" id="PTHR42840:SF3">
    <property type="entry name" value="BINDING ROSSMANN FOLD OXIDOREDUCTASE, PUTATIVE (AFU_ORTHOLOGUE AFUA_2G10240)-RELATED"/>
    <property type="match status" value="1"/>
</dbReference>
<accession>A0ABY5NH75</accession>
<evidence type="ECO:0000256" key="2">
    <source>
        <dbReference type="ARBA" id="ARBA00023002"/>
    </source>
</evidence>
<feature type="domain" description="Gfo/Idh/MocA-like oxidoreductase N-terminal" evidence="4">
    <location>
        <begin position="6"/>
        <end position="122"/>
    </location>
</feature>
<gene>
    <name evidence="5" type="ORF">L2X98_28885</name>
</gene>
<dbReference type="Pfam" id="PF01408">
    <property type="entry name" value="GFO_IDH_MocA"/>
    <property type="match status" value="1"/>
</dbReference>
<dbReference type="InterPro" id="IPR036291">
    <property type="entry name" value="NAD(P)-bd_dom_sf"/>
</dbReference>
<reference evidence="5" key="1">
    <citation type="submission" date="2022-01" db="EMBL/GenBank/DDBJ databases">
        <title>Microbacterium eymi and Microbacterium rhizovicinus sp. nov., isolated from the rhizospheric soil of Elymus tsukushiensis, a plant native to the Dokdo Islands, Republic of Korea.</title>
        <authorList>
            <person name="Hwang Y.J."/>
        </authorList>
    </citation>
    <scope>NUCLEOTIDE SEQUENCE</scope>
    <source>
        <strain evidence="5">KUDC0405</strain>
    </source>
</reference>
<dbReference type="PANTHER" id="PTHR42840">
    <property type="entry name" value="NAD(P)-BINDING ROSSMANN-FOLD SUPERFAMILY PROTEIN-RELATED"/>
    <property type="match status" value="1"/>
</dbReference>
<dbReference type="InterPro" id="IPR000683">
    <property type="entry name" value="Gfo/Idh/MocA-like_OxRdtase_N"/>
</dbReference>
<dbReference type="Gene3D" id="3.40.50.720">
    <property type="entry name" value="NAD(P)-binding Rossmann-like Domain"/>
    <property type="match status" value="1"/>
</dbReference>
<evidence type="ECO:0000259" key="4">
    <source>
        <dbReference type="Pfam" id="PF01408"/>
    </source>
</evidence>
<dbReference type="SUPFAM" id="SSF51735">
    <property type="entry name" value="NAD(P)-binding Rossmann-fold domains"/>
    <property type="match status" value="1"/>
</dbReference>
<proteinExistence type="inferred from homology"/>
<organism evidence="5 6">
    <name type="scientific">Microbacterium elymi</name>
    <dbReference type="NCBI Taxonomy" id="2909587"/>
    <lineage>
        <taxon>Bacteria</taxon>
        <taxon>Bacillati</taxon>
        <taxon>Actinomycetota</taxon>
        <taxon>Actinomycetes</taxon>
        <taxon>Micrococcales</taxon>
        <taxon>Microbacteriaceae</taxon>
        <taxon>Microbacterium</taxon>
    </lineage>
</organism>
<sequence length="187" mass="19915">MEVRMRLGVIGTGRIGSQHAAVLAARSDVDEVIVCDVDGDRARGVAQQVGGSAAEGTAALFAAQPDGVLIAAPTSQHAALIREAVRAQVPVFCEKPVAQSLADTVATVAEVESSGIPVQIGFQRRFDEGYRRVRDAVHGGQVGELASDAPAHLRSRATARRVRAAQRGHLPRLPHPRLRHPPIRQRP</sequence>
<evidence type="ECO:0000256" key="1">
    <source>
        <dbReference type="ARBA" id="ARBA00010928"/>
    </source>
</evidence>
<comment type="similarity">
    <text evidence="1">Belongs to the Gfo/Idh/MocA family.</text>
</comment>
<feature type="region of interest" description="Disordered" evidence="3">
    <location>
        <begin position="164"/>
        <end position="187"/>
    </location>
</feature>